<dbReference type="EMBL" id="NAJN01000111">
    <property type="protein sequence ID" value="TKA79157.1"/>
    <property type="molecule type" value="Genomic_DNA"/>
</dbReference>
<name>A0A4U0XRI4_9PEZI</name>
<dbReference type="InterPro" id="IPR032675">
    <property type="entry name" value="LRR_dom_sf"/>
</dbReference>
<comment type="caution">
    <text evidence="2">The sequence shown here is derived from an EMBL/GenBank/DDBJ whole genome shotgun (WGS) entry which is preliminary data.</text>
</comment>
<feature type="compositionally biased region" description="Low complexity" evidence="1">
    <location>
        <begin position="1"/>
        <end position="19"/>
    </location>
</feature>
<evidence type="ECO:0000313" key="2">
    <source>
        <dbReference type="EMBL" id="TKA79157.1"/>
    </source>
</evidence>
<protein>
    <submittedName>
        <fullName evidence="2">Uncharacterized protein</fullName>
    </submittedName>
</protein>
<sequence>MATQAQPQSQQPVDPSQAQGAQIPLQSFTLPNFPPEARGLKALTLTSDIKLDDYTSLLSDSATIPPLPPSIESLTLELFSLGYPPGFLGGLSQNLPNIKSLVVYSQLFGGISKESEKDGVRFFENLKGLRALHLLDVFAKPHFFDAVGEVLRSYTSESSDRKSLMFLEVNYSFRHEDEEFLPRIQATELPALIGPGLITCSLNISSPDVTDDPDDPTNLRAEGEEAENGGTGSKEGIMAFNKTLATHIVKALTQPGTAPTALRVLNTTLYTFSLDDLKKVLEVQKKLSVLSCTVEIEPTELCKNDLLRALNSCPDLEQVEIVSNPTHRSPTLARTFPSKEDMVALSKKCPKLASFKATVLKTTSMGAVEWTKGEDGEWKGGVIDGTEKQ</sequence>
<accession>A0A4U0XRI4</accession>
<keyword evidence="3" id="KW-1185">Reference proteome</keyword>
<evidence type="ECO:0000313" key="3">
    <source>
        <dbReference type="Proteomes" id="UP000308768"/>
    </source>
</evidence>
<gene>
    <name evidence="2" type="ORF">B0A49_02796</name>
</gene>
<organism evidence="2 3">
    <name type="scientific">Cryomyces minteri</name>
    <dbReference type="NCBI Taxonomy" id="331657"/>
    <lineage>
        <taxon>Eukaryota</taxon>
        <taxon>Fungi</taxon>
        <taxon>Dikarya</taxon>
        <taxon>Ascomycota</taxon>
        <taxon>Pezizomycotina</taxon>
        <taxon>Dothideomycetes</taxon>
        <taxon>Dothideomycetes incertae sedis</taxon>
        <taxon>Cryomyces</taxon>
    </lineage>
</organism>
<dbReference type="STRING" id="331657.A0A4U0XRI4"/>
<feature type="region of interest" description="Disordered" evidence="1">
    <location>
        <begin position="1"/>
        <end position="21"/>
    </location>
</feature>
<dbReference type="Proteomes" id="UP000308768">
    <property type="component" value="Unassembled WGS sequence"/>
</dbReference>
<evidence type="ECO:0000256" key="1">
    <source>
        <dbReference type="SAM" id="MobiDB-lite"/>
    </source>
</evidence>
<dbReference type="Gene3D" id="3.80.10.10">
    <property type="entry name" value="Ribonuclease Inhibitor"/>
    <property type="match status" value="1"/>
</dbReference>
<reference evidence="2 3" key="1">
    <citation type="submission" date="2017-03" db="EMBL/GenBank/DDBJ databases">
        <title>Genomes of endolithic fungi from Antarctica.</title>
        <authorList>
            <person name="Coleine C."/>
            <person name="Masonjones S."/>
            <person name="Stajich J.E."/>
        </authorList>
    </citation>
    <scope>NUCLEOTIDE SEQUENCE [LARGE SCALE GENOMIC DNA]</scope>
    <source>
        <strain evidence="2 3">CCFEE 5187</strain>
    </source>
</reference>
<dbReference type="OrthoDB" id="5356476at2759"/>
<feature type="region of interest" description="Disordered" evidence="1">
    <location>
        <begin position="205"/>
        <end position="234"/>
    </location>
</feature>
<proteinExistence type="predicted"/>
<dbReference type="AlphaFoldDB" id="A0A4U0XRI4"/>